<gene>
    <name evidence="3" type="ORF">SUZIE_115825</name>
</gene>
<reference evidence="3" key="1">
    <citation type="submission" date="2020-03" db="EMBL/GenBank/DDBJ databases">
        <title>Studies in the Genomics of Life Span.</title>
        <authorList>
            <person name="Glass D."/>
        </authorList>
    </citation>
    <scope>NUCLEOTIDE SEQUENCE</scope>
    <source>
        <strain evidence="3">SUZIE</strain>
        <tissue evidence="3">Muscle</tissue>
    </source>
</reference>
<feature type="domain" description="WSC" evidence="2">
    <location>
        <begin position="270"/>
        <end position="364"/>
    </location>
</feature>
<name>A0AA41ST46_SCICA</name>
<dbReference type="PANTHER" id="PTHR45964:SF7">
    <property type="entry name" value="SIALATE:O-SULFOTRANSFERASE 2"/>
    <property type="match status" value="1"/>
</dbReference>
<dbReference type="Pfam" id="PF01822">
    <property type="entry name" value="WSC"/>
    <property type="match status" value="2"/>
</dbReference>
<dbReference type="Proteomes" id="UP001166674">
    <property type="component" value="Unassembled WGS sequence"/>
</dbReference>
<dbReference type="InterPro" id="IPR051589">
    <property type="entry name" value="Sialate-O-sulfotransferase"/>
</dbReference>
<dbReference type="InterPro" id="IPR002889">
    <property type="entry name" value="WSC_carb-bd"/>
</dbReference>
<comment type="caution">
    <text evidence="3">The sequence shown here is derived from an EMBL/GenBank/DDBJ whole genome shotgun (WGS) entry which is preliminary data.</text>
</comment>
<keyword evidence="1" id="KW-0677">Repeat</keyword>
<dbReference type="SMART" id="SM00321">
    <property type="entry name" value="WSC"/>
    <property type="match status" value="2"/>
</dbReference>
<keyword evidence="4" id="KW-1185">Reference proteome</keyword>
<evidence type="ECO:0000259" key="2">
    <source>
        <dbReference type="PROSITE" id="PS51212"/>
    </source>
</evidence>
<sequence length="429" mass="48181">MAKLWFKFQQYFHRKPVCFFTFLVLYLTTGSLVFLHSGFMGQSTIFQGQASPARGGPAQVNELPFFGNLHLARGFREGEASSIACRHGTSLKGNDANERAKLDDYGGTWSRALKGRVLQGNEEEQAKYICCYLDDTQRRALRGVSFFHYKNMTIFRCQDNCAEWGYLYTRLEFSPECYFSHKIQGANMSVAQCVMECKGEQGSVWGSANCLSIYQLQLVQQSACRCIWKCGIPRMFPQTSEPLPGLACDSRHAKHVGGQVCGSLHREDGSAVSRGCFHRPQNLSLALLVTAAMPNMSVDKCVDLCTEKEYPLAALAGTPCHCSFPTTWFLLHQREEEQLCMQKCSAEELESCRTPSHCRRPDAGPRVLVISDAFWNNCCMDRRFLPAKSKQLIALASFPGTGNTWACHHIEVATGFYTGSYYFNSSLYN</sequence>
<protein>
    <submittedName>
        <fullName evidence="3">WSC domain-containing protein 2</fullName>
    </submittedName>
</protein>
<organism evidence="3 4">
    <name type="scientific">Sciurus carolinensis</name>
    <name type="common">Eastern gray squirrel</name>
    <dbReference type="NCBI Taxonomy" id="30640"/>
    <lineage>
        <taxon>Eukaryota</taxon>
        <taxon>Metazoa</taxon>
        <taxon>Chordata</taxon>
        <taxon>Craniata</taxon>
        <taxon>Vertebrata</taxon>
        <taxon>Euteleostomi</taxon>
        <taxon>Mammalia</taxon>
        <taxon>Eutheria</taxon>
        <taxon>Euarchontoglires</taxon>
        <taxon>Glires</taxon>
        <taxon>Rodentia</taxon>
        <taxon>Sciuromorpha</taxon>
        <taxon>Sciuridae</taxon>
        <taxon>Sciurinae</taxon>
        <taxon>Sciurini</taxon>
        <taxon>Sciurus</taxon>
    </lineage>
</organism>
<feature type="domain" description="WSC" evidence="2">
    <location>
        <begin position="125"/>
        <end position="217"/>
    </location>
</feature>
<accession>A0AA41ST46</accession>
<evidence type="ECO:0000313" key="4">
    <source>
        <dbReference type="Proteomes" id="UP001166674"/>
    </source>
</evidence>
<dbReference type="PROSITE" id="PS51212">
    <property type="entry name" value="WSC"/>
    <property type="match status" value="2"/>
</dbReference>
<evidence type="ECO:0000256" key="1">
    <source>
        <dbReference type="ARBA" id="ARBA00022737"/>
    </source>
</evidence>
<proteinExistence type="predicted"/>
<evidence type="ECO:0000313" key="3">
    <source>
        <dbReference type="EMBL" id="MBZ3872011.1"/>
    </source>
</evidence>
<dbReference type="PANTHER" id="PTHR45964">
    <property type="entry name" value="WSCD FAMILY MEMBER CG9164"/>
    <property type="match status" value="1"/>
</dbReference>
<dbReference type="EMBL" id="JAATJV010181090">
    <property type="protein sequence ID" value="MBZ3872011.1"/>
    <property type="molecule type" value="Genomic_DNA"/>
</dbReference>
<dbReference type="AlphaFoldDB" id="A0AA41ST46"/>